<evidence type="ECO:0000313" key="1">
    <source>
        <dbReference type="EMBL" id="QNH96746.1"/>
    </source>
</evidence>
<dbReference type="EMBL" id="CP046883">
    <property type="protein sequence ID" value="QNH96746.1"/>
    <property type="molecule type" value="Genomic_DNA"/>
</dbReference>
<accession>A0A7G7YQH6</accession>
<dbReference type="Proteomes" id="UP000515275">
    <property type="component" value="Chromosome"/>
</dbReference>
<dbReference type="RefSeq" id="WP_185770503.1">
    <property type="nucleotide sequence ID" value="NZ_CP046883.1"/>
</dbReference>
<dbReference type="KEGG" id="cans:GP473_08860"/>
<keyword evidence="2" id="KW-1185">Reference proteome</keyword>
<proteinExistence type="predicted"/>
<reference evidence="1 2" key="1">
    <citation type="submission" date="2019-12" db="EMBL/GenBank/DDBJ databases">
        <title>Corynebacterium sp. nov., isolated from feces of the Anser Albifrons in China.</title>
        <authorList>
            <person name="Liu Q."/>
        </authorList>
    </citation>
    <scope>NUCLEOTIDE SEQUENCE [LARGE SCALE GENOMIC DNA]</scope>
    <source>
        <strain evidence="1 2">23H37-10</strain>
    </source>
</reference>
<gene>
    <name evidence="1" type="ORF">GP473_08860</name>
</gene>
<protein>
    <submittedName>
        <fullName evidence="1">Uncharacterized protein</fullName>
    </submittedName>
</protein>
<sequence length="218" mass="23167">MDQKETLAWIADLLPGSPQVKTYTAGQSALPVNVATVVVGSDVEGHEGNAETVAMTLNASQIDPQLETEDGSDLRVELLTITTGKGSTAAELLAAAVTTIAQNPHVHSPQPGTFLPNLGDHIQQKITAKHGLLLAPYVWEEGVPHVHEVASSGKRGKNKTGEHIEFTHPGRLTVPAQLVMLTDAEFELATTSGLNAVQEHIAKKGVNLNDVWRVSGEL</sequence>
<name>A0A7G7YQH6_9CORY</name>
<organism evidence="1 2">
    <name type="scientific">Corynebacterium anserum</name>
    <dbReference type="NCBI Taxonomy" id="2684406"/>
    <lineage>
        <taxon>Bacteria</taxon>
        <taxon>Bacillati</taxon>
        <taxon>Actinomycetota</taxon>
        <taxon>Actinomycetes</taxon>
        <taxon>Mycobacteriales</taxon>
        <taxon>Corynebacteriaceae</taxon>
        <taxon>Corynebacterium</taxon>
    </lineage>
</organism>
<dbReference type="AlphaFoldDB" id="A0A7G7YQH6"/>
<evidence type="ECO:0000313" key="2">
    <source>
        <dbReference type="Proteomes" id="UP000515275"/>
    </source>
</evidence>